<organism evidence="3 4">
    <name type="scientific">Adineta steineri</name>
    <dbReference type="NCBI Taxonomy" id="433720"/>
    <lineage>
        <taxon>Eukaryota</taxon>
        <taxon>Metazoa</taxon>
        <taxon>Spiralia</taxon>
        <taxon>Gnathifera</taxon>
        <taxon>Rotifera</taxon>
        <taxon>Eurotatoria</taxon>
        <taxon>Bdelloidea</taxon>
        <taxon>Adinetida</taxon>
        <taxon>Adinetidae</taxon>
        <taxon>Adineta</taxon>
    </lineage>
</organism>
<name>A0A813PTQ7_9BILA</name>
<gene>
    <name evidence="3" type="ORF">JYZ213_LOCUS2864</name>
</gene>
<evidence type="ECO:0000259" key="2">
    <source>
        <dbReference type="PROSITE" id="PS50878"/>
    </source>
</evidence>
<comment type="caution">
    <text evidence="3">The sequence shown here is derived from an EMBL/GenBank/DDBJ whole genome shotgun (WGS) entry which is preliminary data.</text>
</comment>
<dbReference type="InterPro" id="IPR000477">
    <property type="entry name" value="RT_dom"/>
</dbReference>
<dbReference type="Proteomes" id="UP000663845">
    <property type="component" value="Unassembled WGS sequence"/>
</dbReference>
<dbReference type="SUPFAM" id="SSF56672">
    <property type="entry name" value="DNA/RNA polymerases"/>
    <property type="match status" value="1"/>
</dbReference>
<evidence type="ECO:0000256" key="1">
    <source>
        <dbReference type="SAM" id="MobiDB-lite"/>
    </source>
</evidence>
<feature type="domain" description="Reverse transcriptase" evidence="2">
    <location>
        <begin position="510"/>
        <end position="793"/>
    </location>
</feature>
<dbReference type="Pfam" id="PF00078">
    <property type="entry name" value="RVT_1"/>
    <property type="match status" value="1"/>
</dbReference>
<proteinExistence type="predicted"/>
<dbReference type="PANTHER" id="PTHR19446">
    <property type="entry name" value="REVERSE TRANSCRIPTASES"/>
    <property type="match status" value="1"/>
</dbReference>
<dbReference type="CDD" id="cd01650">
    <property type="entry name" value="RT_nLTR_like"/>
    <property type="match status" value="1"/>
</dbReference>
<dbReference type="Pfam" id="PF26215">
    <property type="entry name" value="HTH_animal"/>
    <property type="match status" value="1"/>
</dbReference>
<dbReference type="EMBL" id="CAJNOG010000015">
    <property type="protein sequence ID" value="CAF0757568.1"/>
    <property type="molecule type" value="Genomic_DNA"/>
</dbReference>
<feature type="region of interest" description="Disordered" evidence="1">
    <location>
        <begin position="804"/>
        <end position="832"/>
    </location>
</feature>
<dbReference type="InterPro" id="IPR043502">
    <property type="entry name" value="DNA/RNA_pol_sf"/>
</dbReference>
<dbReference type="InterPro" id="IPR036691">
    <property type="entry name" value="Endo/exonu/phosph_ase_sf"/>
</dbReference>
<dbReference type="PROSITE" id="PS50878">
    <property type="entry name" value="RT_POL"/>
    <property type="match status" value="1"/>
</dbReference>
<evidence type="ECO:0000313" key="3">
    <source>
        <dbReference type="EMBL" id="CAF0757568.1"/>
    </source>
</evidence>
<evidence type="ECO:0000313" key="4">
    <source>
        <dbReference type="Proteomes" id="UP000663845"/>
    </source>
</evidence>
<feature type="compositionally biased region" description="Polar residues" evidence="1">
    <location>
        <begin position="817"/>
        <end position="826"/>
    </location>
</feature>
<protein>
    <recommendedName>
        <fullName evidence="2">Reverse transcriptase domain-containing protein</fullName>
    </recommendedName>
</protein>
<dbReference type="SUPFAM" id="SSF56219">
    <property type="entry name" value="DNase I-like"/>
    <property type="match status" value="1"/>
</dbReference>
<reference evidence="3" key="1">
    <citation type="submission" date="2021-02" db="EMBL/GenBank/DDBJ databases">
        <authorList>
            <person name="Nowell W R."/>
        </authorList>
    </citation>
    <scope>NUCLEOTIDE SEQUENCE</scope>
</reference>
<dbReference type="Gene3D" id="3.60.10.10">
    <property type="entry name" value="Endonuclease/exonuclease/phosphatase"/>
    <property type="match status" value="1"/>
</dbReference>
<accession>A0A813PTQ7</accession>
<sequence>MKKYRIQIAALSETCIYDSGVKLINDYSLIYSGLPSTNKTRNAHGVALLLDESATKVWKNSGAEWEAISERIIKIRLVCTPINITIISVYSPINPVNKQMTEASEKFYNDLQDTVNKISTDDMIIIMGDLNARVEGGQGLPTINNCVGPFTVDSVNENGTKLTDFCMINNIIIANTFFEHKPVHQMSWMHPSSKVWHMLDYTLVNKKYRSSIEDVRMFRRAAGAIGTDHHLMRIKIKLHLKTRRKLQVRRTKYDYTKFKSEKALAMFQKDLNETLSDVTGKNINFNEKYSLFVESVKENAEKHFKLDKNNSKRKEWLTDEILQIVEQKSTAFINWQNHRGDKSEAIFRNKYKRLRKLVKTKIDARQVEYWDEICEEIEKNIKLNNPSAAFSIIRRLRGGRKSVENMPIRDKNGMLLVTSSDRLRRWREFFNELLNVPQTLNSDLINEISTSSLSKVEEERQNAVPSIEEIRKALGQMKSKKAPGHDEITADILKAGGEPICRWLYEIFAEVWNKEEMVEDWSVAILIRLFKKGDKQLCDNYRGISLLSVISKLFSRIILNRIQQLIDNQLLEAQSGFRPNRSTIDHIFILKMIMERRKEFNKPLFLCFIDITKAYDSVNRNLLWKVCRKYGISEKLVNLLKMLYKNSKAKVRIEGEVSDSFLIETGVLQGGIPSPILFNLLFDFIIRKVIDQAGASGVQFVYGSNDFYHGPRENYDKCDILNLLYADDLVVMCETTNDLEIFINTFEIITQEYGLVMSVKKTCIMTLQQYEEDQMRKVLKNLEVNHPIIDLNIRNQKIDNVDSFTRRTNRGRNRQRSCPNSNSVGNSRGPLGPNIINQIPHIQLNEDEYHILRLGPRFIFNDPKIASRRRTKELSKLRRKLESRFHGKKVNPSRPVQEFMNELDLILQNHHYIHTNFRLPIPKKRNYLRIVKRLKHKFRLSNVILRKTDKSKVFHLGTLEHYQERSDEYMDRTQAYQCIGTNDPLLDLIQRTNKHLLDLRLAKSLTQKQYEQLCVQIDEAELARLYYLPKAHKPTTPLRPIIFGLKHPTLKISKFLDGILRPLFDRMAVNRTVSNGFELLKKLQQWSSINIKQETVLCTIDVTDLYTMIPQVEGVLSLKQMLDYLDLNQVNDLKTEVIIQLASFVMNNNYFKYNGQYYHQIRGGAMGSPITLTIANCYMFFYEQQICKQITNSFGLYVRYIDDIFIIINWPSRYFLKQVDRWNEIDSNIKLSANINLYADFLDLHMENKDGILRTSVYHKPSYEPYCLPFHSIHPLHMKQNIPFTMLFRGIRYCSTFQSYLQERDHLRMALLLNQYPIKFIDQQFNRVLEKFNVLQPLTSTNYNTIRLQITDSPIKVKEPTNYGRSMFVHFTYCFSMKSFPQKFHQLWNKYFFESPINDITPMLGTINADNLQRRLVQTRDS</sequence>
<dbReference type="InterPro" id="IPR058912">
    <property type="entry name" value="HTH_animal"/>
</dbReference>